<accession>A0AAE4GBM1</accession>
<dbReference type="Pfam" id="PF04865">
    <property type="entry name" value="Baseplate_J"/>
    <property type="match status" value="1"/>
</dbReference>
<dbReference type="EMBL" id="JAVRAA010000012">
    <property type="protein sequence ID" value="MDT0339343.1"/>
    <property type="molecule type" value="Genomic_DNA"/>
</dbReference>
<gene>
    <name evidence="5" type="ORF">RJN63_21085</name>
</gene>
<evidence type="ECO:0000259" key="3">
    <source>
        <dbReference type="Pfam" id="PF26078"/>
    </source>
</evidence>
<evidence type="ECO:0000259" key="4">
    <source>
        <dbReference type="Pfam" id="PF26079"/>
    </source>
</evidence>
<dbReference type="InterPro" id="IPR006949">
    <property type="entry name" value="Barrel_Baseplate_J-like"/>
</dbReference>
<dbReference type="AlphaFoldDB" id="A0AAE4GBM1"/>
<dbReference type="Pfam" id="PF26078">
    <property type="entry name" value="Baseplate_J_M"/>
    <property type="match status" value="1"/>
</dbReference>
<dbReference type="PANTHER" id="PTHR37829:SF3">
    <property type="entry name" value="PROTEIN JAYE-RELATED"/>
    <property type="match status" value="1"/>
</dbReference>
<sequence>MADFDIPSLRKLIADAESDIQGELPGTDATLRRRNLNVLARVMAGFTHGMYGFIRSFLKQCLPWCKGFLLRQWAEIWAIYQEPPTSATGMATFPAADGKGIDVDQRMQSDAGVEYAVVVAGVASGGSVSVQVQAVTAGTAGNLAAGSKLTLMTTVEGVTADGLVASGGLDGGREEESIDSLWDRFLARVQKPAHGGNADDYVMWIKEAGVGATKVWVRSGLDGLDTVQVFFVCENNTESIIPSPTLVAQALAYLQDPSRKPVAASVGVYAPTPKEFTPTIRVVPNTPAVRNAVLVQLNDLLTRERDLGGKLLLSHIDEEISLADGETDHTLISPTADVQCAANEVLVMGTPQWAA</sequence>
<comment type="caution">
    <text evidence="5">The sequence shown here is derived from an EMBL/GenBank/DDBJ whole genome shotgun (WGS) entry which is preliminary data.</text>
</comment>
<feature type="domain" description="Baseplate protein J-like barrel" evidence="2">
    <location>
        <begin position="91"/>
        <end position="160"/>
    </location>
</feature>
<evidence type="ECO:0000313" key="5">
    <source>
        <dbReference type="EMBL" id="MDT0339343.1"/>
    </source>
</evidence>
<evidence type="ECO:0000256" key="1">
    <source>
        <dbReference type="ARBA" id="ARBA00038087"/>
    </source>
</evidence>
<proteinExistence type="inferred from homology"/>
<dbReference type="InterPro" id="IPR058531">
    <property type="entry name" value="Baseplate_J_M"/>
</dbReference>
<name>A0AAE4GBM1_9BURK</name>
<dbReference type="RefSeq" id="WP_310835941.1">
    <property type="nucleotide sequence ID" value="NZ_JAVLSM010000002.1"/>
</dbReference>
<comment type="similarity">
    <text evidence="1">Belongs to the Mu gp47/PBSX XkdT family.</text>
</comment>
<dbReference type="PANTHER" id="PTHR37829">
    <property type="entry name" value="PHAGE-LIKE ELEMENT PBSX PROTEIN XKDT"/>
    <property type="match status" value="1"/>
</dbReference>
<organism evidence="5">
    <name type="scientific">Herbaspirillum huttiense subsp. nephrolepidis</name>
    <dbReference type="NCBI Taxonomy" id="3075126"/>
    <lineage>
        <taxon>Bacteria</taxon>
        <taxon>Pseudomonadati</taxon>
        <taxon>Pseudomonadota</taxon>
        <taxon>Betaproteobacteria</taxon>
        <taxon>Burkholderiales</taxon>
        <taxon>Oxalobacteraceae</taxon>
        <taxon>Herbaspirillum</taxon>
    </lineage>
</organism>
<feature type="domain" description="Baseplate J-like central" evidence="3">
    <location>
        <begin position="193"/>
        <end position="269"/>
    </location>
</feature>
<dbReference type="InterPro" id="IPR058530">
    <property type="entry name" value="Baseplate_J-like_C"/>
</dbReference>
<reference evidence="5" key="1">
    <citation type="submission" date="2023-02" db="EMBL/GenBank/DDBJ databases">
        <title>Description of Herbaspirillum huttiense subsp. nephrolepsisexaltata and Herbaspirillum huttiense subsp. lycopersicon.</title>
        <authorList>
            <person name="Poudel M."/>
            <person name="Sharma A."/>
            <person name="Goss E."/>
            <person name="Tapia J.H."/>
            <person name="Harmon C.M."/>
            <person name="Jones J.B."/>
        </authorList>
    </citation>
    <scope>NUCLEOTIDE SEQUENCE</scope>
    <source>
        <strain evidence="5">NC40101</strain>
    </source>
</reference>
<protein>
    <submittedName>
        <fullName evidence="5">Baseplate J/gp47 family protein</fullName>
    </submittedName>
</protein>
<feature type="domain" description="Baseplate J-like C-terminal" evidence="4">
    <location>
        <begin position="278"/>
        <end position="350"/>
    </location>
</feature>
<evidence type="ECO:0000259" key="2">
    <source>
        <dbReference type="Pfam" id="PF04865"/>
    </source>
</evidence>
<dbReference type="InterPro" id="IPR052399">
    <property type="entry name" value="Phage_Baseplate_Assmbl_Protein"/>
</dbReference>
<dbReference type="Pfam" id="PF26079">
    <property type="entry name" value="Baseplate_J_C"/>
    <property type="match status" value="1"/>
</dbReference>